<feature type="transmembrane region" description="Helical" evidence="10">
    <location>
        <begin position="225"/>
        <end position="246"/>
    </location>
</feature>
<gene>
    <name evidence="11" type="ORF">HLH21_07660</name>
</gene>
<evidence type="ECO:0000256" key="5">
    <source>
        <dbReference type="ARBA" id="ARBA00022679"/>
    </source>
</evidence>
<sequence length="379" mass="42105">MTRFLEIRRMTAVVPVLRRFPMFSILGAYALSIAGLCIIARPFGGAPRALCRWDCFWYERIAAHGYDLHPILDGPQAGFADWAFFPVYPLLLRLVSDMTGMTGHASGMLISIVLLPVLALLSLCYVRRKGYVADHTVYWTILFMVFPTAIWYRFPYTETLYGVLLVGCAYATRAGYIGLACTLAAGLCATRPTGLVCVVAIGLFRMLCAWGPGMAGSARQVGVRVVEGAAIIAVGATGLAAFILYLDRLTGDGLAFSHIQYAWRHTAHLPTTWLWFGLTHKGLRVATVLDLLAFSVIPYGFYVGWYLESTILLLTFGLATSVGLFSVHRFIFANPFCLMLILTVIDRSSPIIRYTVLILGVWADYILLRNWFYGYDLLT</sequence>
<proteinExistence type="predicted"/>
<keyword evidence="3" id="KW-0337">GPI-anchor biosynthesis</keyword>
<evidence type="ECO:0000256" key="4">
    <source>
        <dbReference type="ARBA" id="ARBA00022676"/>
    </source>
</evidence>
<comment type="pathway">
    <text evidence="2">Glycolipid biosynthesis; glycosylphosphatidylinositol-anchor biosynthesis.</text>
</comment>
<feature type="transmembrane region" description="Helical" evidence="10">
    <location>
        <begin position="137"/>
        <end position="154"/>
    </location>
</feature>
<keyword evidence="7" id="KW-0256">Endoplasmic reticulum</keyword>
<dbReference type="UniPathway" id="UPA00196"/>
<keyword evidence="4" id="KW-0328">Glycosyltransferase</keyword>
<dbReference type="RefSeq" id="WP_182942947.1">
    <property type="nucleotide sequence ID" value="NZ_JABEQH010000008.1"/>
</dbReference>
<organism evidence="11 12">
    <name type="scientific">Gluconacetobacter johannae</name>
    <dbReference type="NCBI Taxonomy" id="112140"/>
    <lineage>
        <taxon>Bacteria</taxon>
        <taxon>Pseudomonadati</taxon>
        <taxon>Pseudomonadota</taxon>
        <taxon>Alphaproteobacteria</taxon>
        <taxon>Acetobacterales</taxon>
        <taxon>Acetobacteraceae</taxon>
        <taxon>Gluconacetobacter</taxon>
    </lineage>
</organism>
<protein>
    <submittedName>
        <fullName evidence="11">Uncharacterized protein</fullName>
    </submittedName>
</protein>
<evidence type="ECO:0000256" key="2">
    <source>
        <dbReference type="ARBA" id="ARBA00004687"/>
    </source>
</evidence>
<dbReference type="GO" id="GO:0000009">
    <property type="term" value="F:alpha-1,6-mannosyltransferase activity"/>
    <property type="evidence" value="ECO:0007669"/>
    <property type="project" value="InterPro"/>
</dbReference>
<evidence type="ECO:0000256" key="1">
    <source>
        <dbReference type="ARBA" id="ARBA00004477"/>
    </source>
</evidence>
<keyword evidence="9 10" id="KW-0472">Membrane</keyword>
<dbReference type="AlphaFoldDB" id="A0A7W4J6W8"/>
<evidence type="ECO:0000256" key="8">
    <source>
        <dbReference type="ARBA" id="ARBA00022989"/>
    </source>
</evidence>
<evidence type="ECO:0000313" key="12">
    <source>
        <dbReference type="Proteomes" id="UP000561066"/>
    </source>
</evidence>
<dbReference type="GO" id="GO:0016020">
    <property type="term" value="C:membrane"/>
    <property type="evidence" value="ECO:0007669"/>
    <property type="project" value="GOC"/>
</dbReference>
<name>A0A7W4J6W8_9PROT</name>
<comment type="subcellular location">
    <subcellularLocation>
        <location evidence="1">Endoplasmic reticulum membrane</location>
        <topology evidence="1">Multi-pass membrane protein</topology>
    </subcellularLocation>
</comment>
<feature type="transmembrane region" description="Helical" evidence="10">
    <location>
        <begin position="160"/>
        <end position="187"/>
    </location>
</feature>
<dbReference type="InterPro" id="IPR007315">
    <property type="entry name" value="PIG-V/Gpi18"/>
</dbReference>
<reference evidence="11 12" key="1">
    <citation type="submission" date="2020-04" db="EMBL/GenBank/DDBJ databases">
        <title>Description of novel Gluconacetobacter.</title>
        <authorList>
            <person name="Sombolestani A."/>
        </authorList>
    </citation>
    <scope>NUCLEOTIDE SEQUENCE [LARGE SCALE GENOMIC DNA]</scope>
    <source>
        <strain evidence="11 12">LMG 21312</strain>
    </source>
</reference>
<accession>A0A7W4J6W8</accession>
<dbReference type="PANTHER" id="PTHR12468">
    <property type="entry name" value="GPI MANNOSYLTRANSFERASE 2"/>
    <property type="match status" value="1"/>
</dbReference>
<evidence type="ECO:0000256" key="7">
    <source>
        <dbReference type="ARBA" id="ARBA00022824"/>
    </source>
</evidence>
<dbReference type="GO" id="GO:0006506">
    <property type="term" value="P:GPI anchor biosynthetic process"/>
    <property type="evidence" value="ECO:0007669"/>
    <property type="project" value="UniProtKB-UniPathway"/>
</dbReference>
<feature type="transmembrane region" description="Helical" evidence="10">
    <location>
        <begin position="285"/>
        <end position="305"/>
    </location>
</feature>
<evidence type="ECO:0000256" key="9">
    <source>
        <dbReference type="ARBA" id="ARBA00023136"/>
    </source>
</evidence>
<feature type="transmembrane region" description="Helical" evidence="10">
    <location>
        <begin position="351"/>
        <end position="372"/>
    </location>
</feature>
<feature type="transmembrane region" description="Helical" evidence="10">
    <location>
        <begin position="194"/>
        <end position="213"/>
    </location>
</feature>
<evidence type="ECO:0000256" key="3">
    <source>
        <dbReference type="ARBA" id="ARBA00022502"/>
    </source>
</evidence>
<keyword evidence="6 10" id="KW-0812">Transmembrane</keyword>
<keyword evidence="12" id="KW-1185">Reference proteome</keyword>
<keyword evidence="5" id="KW-0808">Transferase</keyword>
<feature type="transmembrane region" description="Helical" evidence="10">
    <location>
        <begin position="20"/>
        <end position="43"/>
    </location>
</feature>
<dbReference type="PANTHER" id="PTHR12468:SF2">
    <property type="entry name" value="GPI MANNOSYLTRANSFERASE 2"/>
    <property type="match status" value="1"/>
</dbReference>
<evidence type="ECO:0000256" key="6">
    <source>
        <dbReference type="ARBA" id="ARBA00022692"/>
    </source>
</evidence>
<dbReference type="EMBL" id="JABEQH010000008">
    <property type="protein sequence ID" value="MBB2175810.1"/>
    <property type="molecule type" value="Genomic_DNA"/>
</dbReference>
<comment type="caution">
    <text evidence="11">The sequence shown here is derived from an EMBL/GenBank/DDBJ whole genome shotgun (WGS) entry which is preliminary data.</text>
</comment>
<dbReference type="Proteomes" id="UP000561066">
    <property type="component" value="Unassembled WGS sequence"/>
</dbReference>
<dbReference type="GO" id="GO:0004376">
    <property type="term" value="F:GPI mannosyltransferase activity"/>
    <property type="evidence" value="ECO:0007669"/>
    <property type="project" value="InterPro"/>
</dbReference>
<evidence type="ECO:0000256" key="10">
    <source>
        <dbReference type="SAM" id="Phobius"/>
    </source>
</evidence>
<keyword evidence="8 10" id="KW-1133">Transmembrane helix</keyword>
<feature type="transmembrane region" description="Helical" evidence="10">
    <location>
        <begin position="105"/>
        <end position="125"/>
    </location>
</feature>
<evidence type="ECO:0000313" key="11">
    <source>
        <dbReference type="EMBL" id="MBB2175810.1"/>
    </source>
</evidence>